<gene>
    <name evidence="1" type="ORF">BofuT4_uP039130.1</name>
</gene>
<dbReference type="EMBL" id="FQ790285">
    <property type="protein sequence ID" value="CCD47011.1"/>
    <property type="molecule type" value="Genomic_DNA"/>
</dbReference>
<dbReference type="HOGENOM" id="CLU_2527179_0_0_1"/>
<accession>G2Y2X1</accession>
<organism evidence="1 2">
    <name type="scientific">Botryotinia fuckeliana (strain T4)</name>
    <name type="common">Noble rot fungus</name>
    <name type="synonym">Botrytis cinerea</name>
    <dbReference type="NCBI Taxonomy" id="999810"/>
    <lineage>
        <taxon>Eukaryota</taxon>
        <taxon>Fungi</taxon>
        <taxon>Dikarya</taxon>
        <taxon>Ascomycota</taxon>
        <taxon>Pezizomycotina</taxon>
        <taxon>Leotiomycetes</taxon>
        <taxon>Helotiales</taxon>
        <taxon>Sclerotiniaceae</taxon>
        <taxon>Botrytis</taxon>
    </lineage>
</organism>
<dbReference type="InParanoid" id="G2Y2X1"/>
<reference evidence="2" key="1">
    <citation type="journal article" date="2011" name="PLoS Genet.">
        <title>Genomic analysis of the necrotrophic fungal pathogens Sclerotinia sclerotiorum and Botrytis cinerea.</title>
        <authorList>
            <person name="Amselem J."/>
            <person name="Cuomo C.A."/>
            <person name="van Kan J.A."/>
            <person name="Viaud M."/>
            <person name="Benito E.P."/>
            <person name="Couloux A."/>
            <person name="Coutinho P.M."/>
            <person name="de Vries R.P."/>
            <person name="Dyer P.S."/>
            <person name="Fillinger S."/>
            <person name="Fournier E."/>
            <person name="Gout L."/>
            <person name="Hahn M."/>
            <person name="Kohn L."/>
            <person name="Lapalu N."/>
            <person name="Plummer K.M."/>
            <person name="Pradier J.M."/>
            <person name="Quevillon E."/>
            <person name="Sharon A."/>
            <person name="Simon A."/>
            <person name="ten Have A."/>
            <person name="Tudzynski B."/>
            <person name="Tudzynski P."/>
            <person name="Wincker P."/>
            <person name="Andrew M."/>
            <person name="Anthouard V."/>
            <person name="Beever R.E."/>
            <person name="Beffa R."/>
            <person name="Benoit I."/>
            <person name="Bouzid O."/>
            <person name="Brault B."/>
            <person name="Chen Z."/>
            <person name="Choquer M."/>
            <person name="Collemare J."/>
            <person name="Cotton P."/>
            <person name="Danchin E.G."/>
            <person name="Da Silva C."/>
            <person name="Gautier A."/>
            <person name="Giraud C."/>
            <person name="Giraud T."/>
            <person name="Gonzalez C."/>
            <person name="Grossetete S."/>
            <person name="Guldener U."/>
            <person name="Henrissat B."/>
            <person name="Howlett B.J."/>
            <person name="Kodira C."/>
            <person name="Kretschmer M."/>
            <person name="Lappartient A."/>
            <person name="Leroch M."/>
            <person name="Levis C."/>
            <person name="Mauceli E."/>
            <person name="Neuveglise C."/>
            <person name="Oeser B."/>
            <person name="Pearson M."/>
            <person name="Poulain J."/>
            <person name="Poussereau N."/>
            <person name="Quesneville H."/>
            <person name="Rascle C."/>
            <person name="Schumacher J."/>
            <person name="Segurens B."/>
            <person name="Sexton A."/>
            <person name="Silva E."/>
            <person name="Sirven C."/>
            <person name="Soanes D.M."/>
            <person name="Talbot N.J."/>
            <person name="Templeton M."/>
            <person name="Yandava C."/>
            <person name="Yarden O."/>
            <person name="Zeng Q."/>
            <person name="Rollins J.A."/>
            <person name="Lebrun M.H."/>
            <person name="Dickman M."/>
        </authorList>
    </citation>
    <scope>NUCLEOTIDE SEQUENCE [LARGE SCALE GENOMIC DNA]</scope>
    <source>
        <strain evidence="2">T4</strain>
    </source>
</reference>
<dbReference type="AlphaFoldDB" id="G2Y2X1"/>
<protein>
    <submittedName>
        <fullName evidence="1">Uncharacterized protein</fullName>
    </submittedName>
</protein>
<dbReference type="Proteomes" id="UP000008177">
    <property type="component" value="Unplaced contigs"/>
</dbReference>
<sequence>MMNALPLPSYPVWSAPRKDVSESDAETFQYLLYLHPYLDDLEQVPTSRLLSHDLFKTTLGSRSRFILANDMLPVRSALIRLSED</sequence>
<evidence type="ECO:0000313" key="1">
    <source>
        <dbReference type="EMBL" id="CCD47011.1"/>
    </source>
</evidence>
<proteinExistence type="predicted"/>
<name>G2Y2X1_BOTF4</name>
<evidence type="ECO:0000313" key="2">
    <source>
        <dbReference type="Proteomes" id="UP000008177"/>
    </source>
</evidence>